<evidence type="ECO:0000313" key="2">
    <source>
        <dbReference type="EMBL" id="SVA95540.1"/>
    </source>
</evidence>
<name>A0A382A201_9ZZZZ</name>
<organism evidence="2">
    <name type="scientific">marine metagenome</name>
    <dbReference type="NCBI Taxonomy" id="408172"/>
    <lineage>
        <taxon>unclassified sequences</taxon>
        <taxon>metagenomes</taxon>
        <taxon>ecological metagenomes</taxon>
    </lineage>
</organism>
<dbReference type="PANTHER" id="PTHR12788">
    <property type="entry name" value="PROTEIN-TYROSINE SULFOTRANSFERASE 2"/>
    <property type="match status" value="1"/>
</dbReference>
<protein>
    <recommendedName>
        <fullName evidence="3">Sulfotransferase domain-containing protein</fullName>
    </recommendedName>
</protein>
<sequence>MLQSILASHPQITSFPETHFFRGTIPKISFLRWIKFYGENERNFIKDYIHRTDRTDLNHLVPSPTLFTKKWINGIIDLIDALPTNPESTIWVEKTPMHLYFVSLIDEVRSDTKFIHIIRDGKDVVASLFEASRNNPESFDGSQSIQKCIFRWKIDIQVHKIHLGKNNHFFIFYRDIIKEPKIALEKLCQFLGIDFLDQMMSFSEKTRELKFSEETWKADQSDEIKTTNKFDHIFSDEEKELIRSKVDSVDLEFFK</sequence>
<dbReference type="EMBL" id="UINC01023585">
    <property type="protein sequence ID" value="SVA95540.1"/>
    <property type="molecule type" value="Genomic_DNA"/>
</dbReference>
<dbReference type="InterPro" id="IPR027417">
    <property type="entry name" value="P-loop_NTPase"/>
</dbReference>
<dbReference type="GO" id="GO:0005794">
    <property type="term" value="C:Golgi apparatus"/>
    <property type="evidence" value="ECO:0007669"/>
    <property type="project" value="UniProtKB-ARBA"/>
</dbReference>
<dbReference type="SUPFAM" id="SSF52540">
    <property type="entry name" value="P-loop containing nucleoside triphosphate hydrolases"/>
    <property type="match status" value="1"/>
</dbReference>
<dbReference type="Pfam" id="PF13469">
    <property type="entry name" value="Sulfotransfer_3"/>
    <property type="match status" value="1"/>
</dbReference>
<proteinExistence type="predicted"/>
<dbReference type="Gene3D" id="3.40.50.300">
    <property type="entry name" value="P-loop containing nucleotide triphosphate hydrolases"/>
    <property type="match status" value="1"/>
</dbReference>
<dbReference type="AlphaFoldDB" id="A0A382A201"/>
<keyword evidence="1" id="KW-0808">Transferase</keyword>
<reference evidence="2" key="1">
    <citation type="submission" date="2018-05" db="EMBL/GenBank/DDBJ databases">
        <authorList>
            <person name="Lanie J.A."/>
            <person name="Ng W.-L."/>
            <person name="Kazmierczak K.M."/>
            <person name="Andrzejewski T.M."/>
            <person name="Davidsen T.M."/>
            <person name="Wayne K.J."/>
            <person name="Tettelin H."/>
            <person name="Glass J.I."/>
            <person name="Rusch D."/>
            <person name="Podicherti R."/>
            <person name="Tsui H.-C.T."/>
            <person name="Winkler M.E."/>
        </authorList>
    </citation>
    <scope>NUCLEOTIDE SEQUENCE</scope>
</reference>
<accession>A0A382A201</accession>
<dbReference type="InterPro" id="IPR026634">
    <property type="entry name" value="TPST-like"/>
</dbReference>
<gene>
    <name evidence="2" type="ORF">METZ01_LOCUS148394</name>
</gene>
<dbReference type="PANTHER" id="PTHR12788:SF10">
    <property type="entry name" value="PROTEIN-TYROSINE SULFOTRANSFERASE"/>
    <property type="match status" value="1"/>
</dbReference>
<dbReference type="GO" id="GO:0008476">
    <property type="term" value="F:protein-tyrosine sulfotransferase activity"/>
    <property type="evidence" value="ECO:0007669"/>
    <property type="project" value="InterPro"/>
</dbReference>
<evidence type="ECO:0008006" key="3">
    <source>
        <dbReference type="Google" id="ProtNLM"/>
    </source>
</evidence>
<evidence type="ECO:0000256" key="1">
    <source>
        <dbReference type="ARBA" id="ARBA00022679"/>
    </source>
</evidence>